<dbReference type="InterPro" id="IPR019786">
    <property type="entry name" value="Zinc_finger_PHD-type_CS"/>
</dbReference>
<keyword evidence="4" id="KW-0862">Zinc</keyword>
<dbReference type="PROSITE" id="PS01359">
    <property type="entry name" value="ZF_PHD_1"/>
    <property type="match status" value="1"/>
</dbReference>
<evidence type="ECO:0000313" key="10">
    <source>
        <dbReference type="Proteomes" id="UP001187682"/>
    </source>
</evidence>
<dbReference type="SUPFAM" id="SSF57903">
    <property type="entry name" value="FYVE/PHD zinc finger"/>
    <property type="match status" value="1"/>
</dbReference>
<evidence type="ECO:0000256" key="5">
    <source>
        <dbReference type="ARBA" id="ARBA00023242"/>
    </source>
</evidence>
<keyword evidence="3 6" id="KW-0863">Zinc-finger</keyword>
<keyword evidence="2" id="KW-0479">Metal-binding</keyword>
<dbReference type="GO" id="GO:0045893">
    <property type="term" value="P:positive regulation of DNA-templated transcription"/>
    <property type="evidence" value="ECO:0007669"/>
    <property type="project" value="TreeGrafter"/>
</dbReference>
<feature type="compositionally biased region" description="Pro residues" evidence="7">
    <location>
        <begin position="1"/>
        <end position="13"/>
    </location>
</feature>
<dbReference type="EMBL" id="ONZQ02000003">
    <property type="protein sequence ID" value="SPN99966.1"/>
    <property type="molecule type" value="Genomic_DNA"/>
</dbReference>
<dbReference type="InterPro" id="IPR037869">
    <property type="entry name" value="Spp1/CFP1"/>
</dbReference>
<feature type="region of interest" description="Disordered" evidence="7">
    <location>
        <begin position="1"/>
        <end position="139"/>
    </location>
</feature>
<accession>A0AAE8SSZ6</accession>
<comment type="subcellular location">
    <subcellularLocation>
        <location evidence="1">Nucleus</location>
    </subcellularLocation>
</comment>
<feature type="compositionally biased region" description="Acidic residues" evidence="7">
    <location>
        <begin position="130"/>
        <end position="139"/>
    </location>
</feature>
<evidence type="ECO:0000256" key="4">
    <source>
        <dbReference type="ARBA" id="ARBA00022833"/>
    </source>
</evidence>
<feature type="compositionally biased region" description="Basic residues" evidence="7">
    <location>
        <begin position="100"/>
        <end position="121"/>
    </location>
</feature>
<dbReference type="GO" id="GO:0048188">
    <property type="term" value="C:Set1C/COMPASS complex"/>
    <property type="evidence" value="ECO:0007669"/>
    <property type="project" value="InterPro"/>
</dbReference>
<dbReference type="InterPro" id="IPR019787">
    <property type="entry name" value="Znf_PHD-finger"/>
</dbReference>
<dbReference type="InterPro" id="IPR011011">
    <property type="entry name" value="Znf_FYVE_PHD"/>
</dbReference>
<evidence type="ECO:0000256" key="6">
    <source>
        <dbReference type="PROSITE-ProRule" id="PRU00146"/>
    </source>
</evidence>
<dbReference type="PROSITE" id="PS50016">
    <property type="entry name" value="ZF_PHD_2"/>
    <property type="match status" value="1"/>
</dbReference>
<organism evidence="9 10">
    <name type="scientific">Cephalotrichum gorgonifer</name>
    <dbReference type="NCBI Taxonomy" id="2041049"/>
    <lineage>
        <taxon>Eukaryota</taxon>
        <taxon>Fungi</taxon>
        <taxon>Dikarya</taxon>
        <taxon>Ascomycota</taxon>
        <taxon>Pezizomycotina</taxon>
        <taxon>Sordariomycetes</taxon>
        <taxon>Hypocreomycetidae</taxon>
        <taxon>Microascales</taxon>
        <taxon>Microascaceae</taxon>
        <taxon>Cephalotrichum</taxon>
    </lineage>
</organism>
<evidence type="ECO:0000313" key="9">
    <source>
        <dbReference type="EMBL" id="SPN99966.1"/>
    </source>
</evidence>
<dbReference type="PANTHER" id="PTHR46174:SF1">
    <property type="entry name" value="CXXC-TYPE ZINC FINGER PROTEIN 1"/>
    <property type="match status" value="1"/>
</dbReference>
<feature type="compositionally biased region" description="Basic and acidic residues" evidence="7">
    <location>
        <begin position="22"/>
        <end position="33"/>
    </location>
</feature>
<comment type="caution">
    <text evidence="9">The sequence shown here is derived from an EMBL/GenBank/DDBJ whole genome shotgun (WGS) entry which is preliminary data.</text>
</comment>
<gene>
    <name evidence="9" type="ORF">DNG_02818</name>
</gene>
<dbReference type="AlphaFoldDB" id="A0AAE8SSZ6"/>
<name>A0AAE8SSZ6_9PEZI</name>
<feature type="compositionally biased region" description="Pro residues" evidence="7">
    <location>
        <begin position="54"/>
        <end position="63"/>
    </location>
</feature>
<dbReference type="Pfam" id="PF00628">
    <property type="entry name" value="PHD"/>
    <property type="match status" value="1"/>
</dbReference>
<dbReference type="SMART" id="SM00249">
    <property type="entry name" value="PHD"/>
    <property type="match status" value="1"/>
</dbReference>
<evidence type="ECO:0000256" key="7">
    <source>
        <dbReference type="SAM" id="MobiDB-lite"/>
    </source>
</evidence>
<reference evidence="9" key="1">
    <citation type="submission" date="2018-03" db="EMBL/GenBank/DDBJ databases">
        <authorList>
            <person name="Guldener U."/>
        </authorList>
    </citation>
    <scope>NUCLEOTIDE SEQUENCE</scope>
</reference>
<feature type="domain" description="PHD-type" evidence="8">
    <location>
        <begin position="141"/>
        <end position="192"/>
    </location>
</feature>
<evidence type="ECO:0000256" key="2">
    <source>
        <dbReference type="ARBA" id="ARBA00022723"/>
    </source>
</evidence>
<dbReference type="GO" id="GO:0008270">
    <property type="term" value="F:zinc ion binding"/>
    <property type="evidence" value="ECO:0007669"/>
    <property type="project" value="UniProtKB-KW"/>
</dbReference>
<evidence type="ECO:0000256" key="1">
    <source>
        <dbReference type="ARBA" id="ARBA00004123"/>
    </source>
</evidence>
<evidence type="ECO:0000256" key="3">
    <source>
        <dbReference type="ARBA" id="ARBA00022771"/>
    </source>
</evidence>
<proteinExistence type="predicted"/>
<dbReference type="PANTHER" id="PTHR46174">
    <property type="entry name" value="CXXC-TYPE ZINC FINGER PROTEIN 1"/>
    <property type="match status" value="1"/>
</dbReference>
<dbReference type="InterPro" id="IPR013083">
    <property type="entry name" value="Znf_RING/FYVE/PHD"/>
</dbReference>
<keyword evidence="5" id="KW-0539">Nucleus</keyword>
<dbReference type="Gene3D" id="3.30.40.10">
    <property type="entry name" value="Zinc/RING finger domain, C3HC4 (zinc finger)"/>
    <property type="match status" value="1"/>
</dbReference>
<evidence type="ECO:0000259" key="8">
    <source>
        <dbReference type="PROSITE" id="PS50016"/>
    </source>
</evidence>
<dbReference type="InterPro" id="IPR001965">
    <property type="entry name" value="Znf_PHD"/>
</dbReference>
<protein>
    <recommendedName>
        <fullName evidence="8">PHD-type domain-containing protein</fullName>
    </recommendedName>
</protein>
<sequence length="497" mass="54862">MDQTPPPPPPPPQNQGTSAATEEPRFEVIRDSEGNTVVRGVEFGHPDFLWVPPTSAPNRPPPIMMDKVDNDVTPSGDIVDAGNPRPTTSKKKGTASTVKKAPKRSSKPKGGKKTPKSKRPPRPAGGAAASEDDEDEESDNGPYCICRGPDDHRWMISCEKCEDWFHGECVDLDKVTGETLVEKFICPNCSDGRRFVTRYKKMCSLDGCRQPARVYSAKDSSVFCSDEHAHLWWDRIVSSLPRRVAVPPSSGDALTQEDFMAILSSDLGGFDEESGTWKLAKHPFIREVGLQRQYTTKDGGDVRNGDVPIKYLTDEEEVFVLASASDRYMLAEEIVLCKKMLQLLEMANDRLKAAIAEGSFSSEICGYDNRLDSVSVQHAFAAFCKTDEGIAIFKAGKLGDPTGQDDDESAVRGMCERKRCKPHYGWYNMLTRAIRAQIKDLTAAAKEKLDQESDVKEAAEERFYRRMAEGNRVEVLDEGPGKVANGVDGMPMDIDGA</sequence>
<keyword evidence="10" id="KW-1185">Reference proteome</keyword>
<dbReference type="Proteomes" id="UP001187682">
    <property type="component" value="Unassembled WGS sequence"/>
</dbReference>